<dbReference type="Gene3D" id="3.40.50.2000">
    <property type="entry name" value="Glycogen Phosphorylase B"/>
    <property type="match status" value="3"/>
</dbReference>
<feature type="domain" description="Glycosyl transferase family 1" evidence="3">
    <location>
        <begin position="301"/>
        <end position="451"/>
    </location>
</feature>
<organism evidence="4 5">
    <name type="scientific">Aurantimicrobium minutum</name>
    <dbReference type="NCBI Taxonomy" id="708131"/>
    <lineage>
        <taxon>Bacteria</taxon>
        <taxon>Bacillati</taxon>
        <taxon>Actinomycetota</taxon>
        <taxon>Actinomycetes</taxon>
        <taxon>Micrococcales</taxon>
        <taxon>Microbacteriaceae</taxon>
        <taxon>Aurantimicrobium</taxon>
    </lineage>
</organism>
<name>A0A173LXS5_9MICO</name>
<sequence length="515" mass="57293">MSFSLPASNYVSVTWGVRPESGGLTVTLLHRAGILSQAGAGHVIVLTFDSYPHYDQIEEQMRQLGRLDGDVSIENIWDWLRTEHIPSRPTGPSPKLNEAFTPLGDGDEFEELYRDGVLYSRIRYAADELTILQTDHYRADGTLMLSDRRDFRERGIRGGRRIIVCDHAGEPFKLWKFQNDFYHWVLDRRFGSQQTTFVIDSKTAVGMFVGYRRRNALTVHVIQGAHIEGTTSDGRPILSEVRHKSIRELPGFDLVAALTKRQRKDITAVMGASPNLVVIPNSVPLPDPASITVERQVNRGLVVATFIPRKRVHLAIEATSRAQLMVGSGLSLDVYGDGETRPEVEAALAEHNAGEYTTLHGYSTTALEETKTASFILITSETEGTPLVLLEGMAAGCIPIAFDIRYGPSDLITHGVNGFLIPDGDVTAMAQAIATLQQLPAEKVTAMREAAIATVQGFNDEAVLQLWGKELTKAWKHKSAAWWRTLRKWQAWNAARHYEKTNPEIGPKLPPPPRR</sequence>
<dbReference type="PANTHER" id="PTHR12526">
    <property type="entry name" value="GLYCOSYLTRANSFERASE"/>
    <property type="match status" value="1"/>
</dbReference>
<dbReference type="Proteomes" id="UP000243847">
    <property type="component" value="Chromosome sequence1"/>
</dbReference>
<keyword evidence="2 4" id="KW-0808">Transferase</keyword>
<proteinExistence type="predicted"/>
<dbReference type="PANTHER" id="PTHR12526:SF629">
    <property type="entry name" value="TEICHURONIC ACID BIOSYNTHESIS GLYCOSYLTRANSFERASE TUAH-RELATED"/>
    <property type="match status" value="1"/>
</dbReference>
<protein>
    <submittedName>
        <fullName evidence="4">Glycosyltransferase</fullName>
    </submittedName>
</protein>
<keyword evidence="1" id="KW-0328">Glycosyltransferase</keyword>
<evidence type="ECO:0000256" key="1">
    <source>
        <dbReference type="ARBA" id="ARBA00022676"/>
    </source>
</evidence>
<accession>A0A173LXS5</accession>
<evidence type="ECO:0000256" key="2">
    <source>
        <dbReference type="ARBA" id="ARBA00022679"/>
    </source>
</evidence>
<dbReference type="Pfam" id="PF00534">
    <property type="entry name" value="Glycos_transf_1"/>
    <property type="match status" value="1"/>
</dbReference>
<reference evidence="4 5" key="1">
    <citation type="journal article" date="2016" name="Genome Announc.">
        <title>Complete Genome Sequence of Aurantimicrobium minutum Type Strain KNCT, a Planktonic Ultramicrobacterium Isolated from River Water.</title>
        <authorList>
            <person name="Nakai R."/>
            <person name="Fujisawa T."/>
            <person name="Nakamura Y."/>
            <person name="Nishide H."/>
            <person name="Uchiyama I."/>
            <person name="Baba T."/>
            <person name="Toyoda A."/>
            <person name="Fujiyama A."/>
            <person name="Naganuma T."/>
            <person name="Niki H."/>
        </authorList>
    </citation>
    <scope>NUCLEOTIDE SEQUENCE [LARGE SCALE GENOMIC DNA]</scope>
    <source>
        <strain evidence="4 5">KNC</strain>
    </source>
</reference>
<dbReference type="SUPFAM" id="SSF53756">
    <property type="entry name" value="UDP-Glycosyltransferase/glycogen phosphorylase"/>
    <property type="match status" value="1"/>
</dbReference>
<dbReference type="OrthoDB" id="506201at2"/>
<evidence type="ECO:0000313" key="4">
    <source>
        <dbReference type="EMBL" id="BAU99652.1"/>
    </source>
</evidence>
<dbReference type="AlphaFoldDB" id="A0A173LXS5"/>
<dbReference type="InterPro" id="IPR001296">
    <property type="entry name" value="Glyco_trans_1"/>
</dbReference>
<gene>
    <name evidence="4" type="ORF">AUMI_111100</name>
</gene>
<dbReference type="KEGG" id="amin:AUMI_111100"/>
<dbReference type="RefSeq" id="WP_096382328.1">
    <property type="nucleotide sequence ID" value="NZ_AP017457.1"/>
</dbReference>
<evidence type="ECO:0000313" key="5">
    <source>
        <dbReference type="Proteomes" id="UP000243847"/>
    </source>
</evidence>
<dbReference type="GO" id="GO:0016757">
    <property type="term" value="F:glycosyltransferase activity"/>
    <property type="evidence" value="ECO:0007669"/>
    <property type="project" value="UniProtKB-KW"/>
</dbReference>
<evidence type="ECO:0000259" key="3">
    <source>
        <dbReference type="Pfam" id="PF00534"/>
    </source>
</evidence>
<dbReference type="EMBL" id="AP017457">
    <property type="protein sequence ID" value="BAU99652.1"/>
    <property type="molecule type" value="Genomic_DNA"/>
</dbReference>
<dbReference type="GeneID" id="80452301"/>